<evidence type="ECO:0000256" key="7">
    <source>
        <dbReference type="SAM" id="MobiDB-lite"/>
    </source>
</evidence>
<dbReference type="Proteomes" id="UP000198341">
    <property type="component" value="Chromosome 13"/>
</dbReference>
<evidence type="ECO:0000256" key="2">
    <source>
        <dbReference type="ARBA" id="ARBA00007299"/>
    </source>
</evidence>
<comment type="similarity">
    <text evidence="2">Belongs to the DNA polymerase alpha subunit B family.</text>
</comment>
<feature type="region of interest" description="Disordered" evidence="7">
    <location>
        <begin position="1"/>
        <end position="20"/>
    </location>
</feature>
<dbReference type="GO" id="GO:0005658">
    <property type="term" value="C:alpha DNA polymerase:primase complex"/>
    <property type="evidence" value="ECO:0007669"/>
    <property type="project" value="TreeGrafter"/>
</dbReference>
<comment type="subcellular location">
    <subcellularLocation>
        <location evidence="1">Nucleus</location>
    </subcellularLocation>
</comment>
<evidence type="ECO:0000256" key="4">
    <source>
        <dbReference type="ARBA" id="ARBA00022705"/>
    </source>
</evidence>
<dbReference type="Gene3D" id="3.60.21.60">
    <property type="match status" value="1"/>
</dbReference>
<protein>
    <recommendedName>
        <fullName evidence="3">DNA polymerase alpha subunit B</fullName>
    </recommendedName>
</protein>
<keyword evidence="11" id="KW-1185">Reference proteome</keyword>
<evidence type="ECO:0000313" key="10">
    <source>
        <dbReference type="EMBL" id="CCO19286.1"/>
    </source>
</evidence>
<evidence type="ECO:0000256" key="3">
    <source>
        <dbReference type="ARBA" id="ARBA00018596"/>
    </source>
</evidence>
<proteinExistence type="inferred from homology"/>
<keyword evidence="4" id="KW-0235">DNA replication</keyword>
<name>K8EML3_9CHLO</name>
<feature type="coiled-coil region" evidence="6">
    <location>
        <begin position="265"/>
        <end position="296"/>
    </location>
</feature>
<feature type="domain" description="DNA polymerase alpha/delta/epsilon subunit B" evidence="8">
    <location>
        <begin position="380"/>
        <end position="587"/>
    </location>
</feature>
<organism evidence="10 11">
    <name type="scientific">Bathycoccus prasinos</name>
    <dbReference type="NCBI Taxonomy" id="41875"/>
    <lineage>
        <taxon>Eukaryota</taxon>
        <taxon>Viridiplantae</taxon>
        <taxon>Chlorophyta</taxon>
        <taxon>Mamiellophyceae</taxon>
        <taxon>Mamiellales</taxon>
        <taxon>Bathycoccaceae</taxon>
        <taxon>Bathycoccus</taxon>
    </lineage>
</organism>
<dbReference type="Pfam" id="PF22062">
    <property type="entry name" value="OB_DPOA2"/>
    <property type="match status" value="1"/>
</dbReference>
<evidence type="ECO:0000256" key="1">
    <source>
        <dbReference type="ARBA" id="ARBA00004123"/>
    </source>
</evidence>
<sequence>MSSNALVSPPPDDEKNEKDSTKLWNDIVSAFREDGFPNLSNVNGAIREELLSLYRRLASSDKEDDDTSTNPSKFVIAWEAFASNNANIKDDVKSIPNAENIESFREYILKDVILVQKDEITRAGVVGSKSKNQKKKKLSKFEKQAQKKARLMTMGEHLEMHDEDVDGKMEVKEVSAAEEEPLLKTPFKETTENNNSMNLPSAFSVEMKTPGSYRKAKKKTSSSELVKTIFEGSSFKSSSSSNAEKEITLKIQTSSSSPHSTLFMRDRIEDKVALLKNKFKELKEEEEQEEEEEQKGQIIGRVCCDSSDRQELQLESSDGSRVKLELRSVENEYSLFPGQIVKCVGANPTGYCFVAKEIDCYYFKQIKQEQHQQIQKTEMLLFSGPFTANDDLMYEPLDDVLHEASSKNPSIVLLMGPFVSDENINHALTSNITYKQAFEQIVMKKVEAFAKQYPNKHVVLVPSVKDAFHRYCAFPQPPFFETSKCKNVHFVANPSAFEVNGIRVAVSTCDILKHLSGFERGGKGKTSTEQQQTDRMTRLCSHMVGQMSMYPLFPPHPDAKFESHDATVPLRVGMDERVPDLIVLTSDLAAGGWKNALSGNKTMFVNPGKVCRGVNAGTFCKISSSSGENFAESARLELHKL</sequence>
<dbReference type="InterPro" id="IPR054300">
    <property type="entry name" value="OB_DPOA2"/>
</dbReference>
<reference evidence="10 11" key="1">
    <citation type="submission" date="2011-10" db="EMBL/GenBank/DDBJ databases">
        <authorList>
            <person name="Genoscope - CEA"/>
        </authorList>
    </citation>
    <scope>NUCLEOTIDE SEQUENCE [LARGE SCALE GENOMIC DNA]</scope>
    <source>
        <strain evidence="10 11">RCC 1105</strain>
    </source>
</reference>
<evidence type="ECO:0000259" key="9">
    <source>
        <dbReference type="Pfam" id="PF22062"/>
    </source>
</evidence>
<dbReference type="STRING" id="41875.K8EML3"/>
<dbReference type="InterPro" id="IPR016722">
    <property type="entry name" value="DNA_pol_alpha_bsu"/>
</dbReference>
<evidence type="ECO:0000259" key="8">
    <source>
        <dbReference type="Pfam" id="PF04042"/>
    </source>
</evidence>
<dbReference type="GO" id="GO:0006270">
    <property type="term" value="P:DNA replication initiation"/>
    <property type="evidence" value="ECO:0007669"/>
    <property type="project" value="TreeGrafter"/>
</dbReference>
<dbReference type="GeneID" id="19012143"/>
<dbReference type="RefSeq" id="XP_007509483.1">
    <property type="nucleotide sequence ID" value="XM_007509421.1"/>
</dbReference>
<dbReference type="KEGG" id="bpg:Bathy13g01910"/>
<dbReference type="Pfam" id="PF04042">
    <property type="entry name" value="DNA_pol_E_B"/>
    <property type="match status" value="1"/>
</dbReference>
<dbReference type="GO" id="GO:0003677">
    <property type="term" value="F:DNA binding"/>
    <property type="evidence" value="ECO:0007669"/>
    <property type="project" value="InterPro"/>
</dbReference>
<dbReference type="PANTHER" id="PTHR23061">
    <property type="entry name" value="DNA POLYMERASE 2 ALPHA 70 KDA SUBUNIT"/>
    <property type="match status" value="1"/>
</dbReference>
<evidence type="ECO:0000313" key="11">
    <source>
        <dbReference type="Proteomes" id="UP000198341"/>
    </source>
</evidence>
<accession>K8EML3</accession>
<dbReference type="PANTHER" id="PTHR23061:SF12">
    <property type="entry name" value="DNA POLYMERASE ALPHA SUBUNIT B"/>
    <property type="match status" value="1"/>
</dbReference>
<keyword evidence="6" id="KW-0175">Coiled coil</keyword>
<gene>
    <name evidence="10" type="ordered locus">Bathy13g01910</name>
</gene>
<dbReference type="InterPro" id="IPR007185">
    <property type="entry name" value="DNA_pol_a/d/e_bsu"/>
</dbReference>
<dbReference type="EMBL" id="FO082266">
    <property type="protein sequence ID" value="CCO19286.1"/>
    <property type="molecule type" value="Genomic_DNA"/>
</dbReference>
<dbReference type="OrthoDB" id="336885at2759"/>
<feature type="domain" description="DNA polymerase alpha subunit B OB" evidence="9">
    <location>
        <begin position="264"/>
        <end position="358"/>
    </location>
</feature>
<dbReference type="AlphaFoldDB" id="K8EML3"/>
<keyword evidence="5" id="KW-0539">Nucleus</keyword>
<dbReference type="eggNOG" id="KOG1625">
    <property type="taxonomic scope" value="Eukaryota"/>
</dbReference>
<evidence type="ECO:0000256" key="6">
    <source>
        <dbReference type="SAM" id="Coils"/>
    </source>
</evidence>
<evidence type="ECO:0000256" key="5">
    <source>
        <dbReference type="ARBA" id="ARBA00023242"/>
    </source>
</evidence>